<dbReference type="RefSeq" id="WP_007688039.1">
    <property type="nucleotide sequence ID" value="NZ_JACBZE010000005.1"/>
</dbReference>
<dbReference type="Proteomes" id="UP000292734">
    <property type="component" value="Unassembled WGS sequence"/>
</dbReference>
<evidence type="ECO:0000256" key="3">
    <source>
        <dbReference type="ARBA" id="ARBA00023002"/>
    </source>
</evidence>
<dbReference type="GO" id="GO:0016491">
    <property type="term" value="F:oxidoreductase activity"/>
    <property type="evidence" value="ECO:0007669"/>
    <property type="project" value="UniProtKB-KW"/>
</dbReference>
<keyword evidence="3" id="KW-0560">Oxidoreductase</keyword>
<keyword evidence="2" id="KW-0285">Flavoprotein</keyword>
<evidence type="ECO:0000313" key="6">
    <source>
        <dbReference type="Proteomes" id="UP000292734"/>
    </source>
</evidence>
<comment type="caution">
    <text evidence="5">The sequence shown here is derived from an EMBL/GenBank/DDBJ whole genome shotgun (WGS) entry which is preliminary data.</text>
</comment>
<evidence type="ECO:0000256" key="2">
    <source>
        <dbReference type="ARBA" id="ARBA00022630"/>
    </source>
</evidence>
<dbReference type="PRINTS" id="PR00469">
    <property type="entry name" value="PNDRDTASEII"/>
</dbReference>
<evidence type="ECO:0000259" key="4">
    <source>
        <dbReference type="Pfam" id="PF07992"/>
    </source>
</evidence>
<dbReference type="InterPro" id="IPR023753">
    <property type="entry name" value="FAD/NAD-binding_dom"/>
</dbReference>
<name>A0A4Q4J5Z9_9SPHN</name>
<dbReference type="SUPFAM" id="SSF51905">
    <property type="entry name" value="FAD/NAD(P)-binding domain"/>
    <property type="match status" value="1"/>
</dbReference>
<gene>
    <name evidence="5" type="ORF">EWH08_13540</name>
</gene>
<dbReference type="Gene3D" id="3.50.50.60">
    <property type="entry name" value="FAD/NAD(P)-binding domain"/>
    <property type="match status" value="2"/>
</dbReference>
<dbReference type="PANTHER" id="PTHR48105">
    <property type="entry name" value="THIOREDOXIN REDUCTASE 1-RELATED-RELATED"/>
    <property type="match status" value="1"/>
</dbReference>
<reference evidence="5 6" key="1">
    <citation type="submission" date="2019-02" db="EMBL/GenBank/DDBJ databases">
        <authorList>
            <person name="Feng G."/>
        </authorList>
    </citation>
    <scope>NUCLEOTIDE SEQUENCE [LARGE SCALE GENOMIC DNA]</scope>
    <source>
        <strain evidence="5 6">DSM 26779</strain>
    </source>
</reference>
<dbReference type="EMBL" id="SEOM01000004">
    <property type="protein sequence ID" value="RYM01684.1"/>
    <property type="molecule type" value="Genomic_DNA"/>
</dbReference>
<dbReference type="Pfam" id="PF07992">
    <property type="entry name" value="Pyr_redox_2"/>
    <property type="match status" value="1"/>
</dbReference>
<dbReference type="InterPro" id="IPR036188">
    <property type="entry name" value="FAD/NAD-bd_sf"/>
</dbReference>
<evidence type="ECO:0000313" key="5">
    <source>
        <dbReference type="EMBL" id="RYM01684.1"/>
    </source>
</evidence>
<accession>A0A4Q4J5Z9</accession>
<organism evidence="5 6">
    <name type="scientific">Sphingobium indicum</name>
    <dbReference type="NCBI Taxonomy" id="332055"/>
    <lineage>
        <taxon>Bacteria</taxon>
        <taxon>Pseudomonadati</taxon>
        <taxon>Pseudomonadota</taxon>
        <taxon>Alphaproteobacteria</taxon>
        <taxon>Sphingomonadales</taxon>
        <taxon>Sphingomonadaceae</taxon>
        <taxon>Sphingobium</taxon>
    </lineage>
</organism>
<feature type="domain" description="FAD/NAD(P)-binding" evidence="4">
    <location>
        <begin position="6"/>
        <end position="285"/>
    </location>
</feature>
<dbReference type="InterPro" id="IPR050097">
    <property type="entry name" value="Ferredoxin-NADP_redctase_2"/>
</dbReference>
<dbReference type="PRINTS" id="PR00368">
    <property type="entry name" value="FADPNR"/>
</dbReference>
<protein>
    <recommendedName>
        <fullName evidence="1">Thioredoxin reductase</fullName>
    </recommendedName>
</protein>
<evidence type="ECO:0000256" key="1">
    <source>
        <dbReference type="ARBA" id="ARBA00018719"/>
    </source>
</evidence>
<dbReference type="AlphaFoldDB" id="A0A4Q4J5Z9"/>
<proteinExistence type="predicted"/>
<sequence>MTAPLDCLVVGAGPAGLTAAIYLARFHLRIAIVDAGNSRAALIPHTRNHAGYPGGISGRELLALMRRQAAEFGGEVTEGLVTGLEKDGDIFLVHVETGAWQARSVLLATGVVNNAPPMSPDIHDAALRQGLLRYCPICDGYEATDRRIAVIGTGERGANEAMFLRTYSADISLISPQGDHELSADQRMRLEEAGVALVNGPCEPLRIEGERILVPTPNGGEAYDTAYPALGSIIRSELAMMLGAEATDDGCLVVDDHQRTSVPGLYAAGDVAKGLDQISHAMGEGGVAATTIRNDLAARISLLR</sequence>